<comment type="similarity">
    <text evidence="2">Belongs to the nematode receptor-like protein srd family.</text>
</comment>
<name>A0AAE9D4I8_CAEBR</name>
<gene>
    <name evidence="8" type="ORF">L3Y34_003715</name>
</gene>
<keyword evidence="3 6" id="KW-0812">Transmembrane</keyword>
<dbReference type="AlphaFoldDB" id="A0AAE9D4I8"/>
<feature type="transmembrane region" description="Helical" evidence="6">
    <location>
        <begin position="250"/>
        <end position="268"/>
    </location>
</feature>
<dbReference type="Proteomes" id="UP000827892">
    <property type="component" value="Chromosome IV"/>
</dbReference>
<dbReference type="Pfam" id="PF19040">
    <property type="entry name" value="SGNH"/>
    <property type="match status" value="1"/>
</dbReference>
<feature type="domain" description="SGNH" evidence="7">
    <location>
        <begin position="5"/>
        <end position="200"/>
    </location>
</feature>
<evidence type="ECO:0000256" key="5">
    <source>
        <dbReference type="ARBA" id="ARBA00023136"/>
    </source>
</evidence>
<dbReference type="PANTHER" id="PTHR22945">
    <property type="entry name" value="SERPENTINE RECEPTOR, CLASS D DELTA"/>
    <property type="match status" value="1"/>
</dbReference>
<dbReference type="EMBL" id="CP090894">
    <property type="protein sequence ID" value="ULT94428.1"/>
    <property type="molecule type" value="Genomic_DNA"/>
</dbReference>
<dbReference type="SUPFAM" id="SSF81321">
    <property type="entry name" value="Family A G protein-coupled receptor-like"/>
    <property type="match status" value="1"/>
</dbReference>
<dbReference type="Pfam" id="PF10317">
    <property type="entry name" value="7TM_GPCR_Srd"/>
    <property type="match status" value="1"/>
</dbReference>
<feature type="transmembrane region" description="Helical" evidence="6">
    <location>
        <begin position="391"/>
        <end position="412"/>
    </location>
</feature>
<dbReference type="Gene3D" id="1.20.1070.10">
    <property type="entry name" value="Rhodopsin 7-helix transmembrane proteins"/>
    <property type="match status" value="1"/>
</dbReference>
<feature type="transmembrane region" description="Helical" evidence="6">
    <location>
        <begin position="210"/>
        <end position="238"/>
    </location>
</feature>
<feature type="transmembrane region" description="Helical" evidence="6">
    <location>
        <begin position="296"/>
        <end position="322"/>
    </location>
</feature>
<comment type="subcellular location">
    <subcellularLocation>
        <location evidence="1">Membrane</location>
        <topology evidence="1">Multi-pass membrane protein</topology>
    </subcellularLocation>
</comment>
<reference evidence="8 9" key="1">
    <citation type="submission" date="2022-05" db="EMBL/GenBank/DDBJ databases">
        <title>Chromosome-level reference genomes for two strains of Caenorhabditis briggsae: an improved platform for comparative genomics.</title>
        <authorList>
            <person name="Stevens L."/>
            <person name="Andersen E.C."/>
        </authorList>
    </citation>
    <scope>NUCLEOTIDE SEQUENCE [LARGE SCALE GENOMIC DNA]</scope>
    <source>
        <strain evidence="8">QX1410_ONT</strain>
        <tissue evidence="8">Whole-organism</tissue>
    </source>
</reference>
<evidence type="ECO:0000256" key="1">
    <source>
        <dbReference type="ARBA" id="ARBA00004141"/>
    </source>
</evidence>
<dbReference type="InterPro" id="IPR050920">
    <property type="entry name" value="Nematode_rcpt-like_delta"/>
</dbReference>
<keyword evidence="4 6" id="KW-1133">Transmembrane helix</keyword>
<evidence type="ECO:0000259" key="7">
    <source>
        <dbReference type="Pfam" id="PF19040"/>
    </source>
</evidence>
<dbReference type="InterPro" id="IPR019421">
    <property type="entry name" value="7TM_GPCR_serpentine_rcpt_Srd"/>
</dbReference>
<feature type="transmembrane region" description="Helical" evidence="6">
    <location>
        <begin position="334"/>
        <end position="355"/>
    </location>
</feature>
<feature type="transmembrane region" description="Helical" evidence="6">
    <location>
        <begin position="438"/>
        <end position="462"/>
    </location>
</feature>
<dbReference type="PANTHER" id="PTHR22945:SF90">
    <property type="entry name" value="G_PROTEIN_RECEP_F1_2 DOMAIN-CONTAINING PROTEIN"/>
    <property type="match status" value="1"/>
</dbReference>
<evidence type="ECO:0000256" key="6">
    <source>
        <dbReference type="SAM" id="Phobius"/>
    </source>
</evidence>
<evidence type="ECO:0000256" key="4">
    <source>
        <dbReference type="ARBA" id="ARBA00022989"/>
    </source>
</evidence>
<dbReference type="GO" id="GO:0016020">
    <property type="term" value="C:membrane"/>
    <property type="evidence" value="ECO:0007669"/>
    <property type="project" value="UniProtKB-SubCell"/>
</dbReference>
<accession>A0AAE9D4I8</accession>
<evidence type="ECO:0000313" key="8">
    <source>
        <dbReference type="EMBL" id="ULT94428.1"/>
    </source>
</evidence>
<evidence type="ECO:0000256" key="3">
    <source>
        <dbReference type="ARBA" id="ARBA00022692"/>
    </source>
</evidence>
<organism evidence="8 9">
    <name type="scientific">Caenorhabditis briggsae</name>
    <dbReference type="NCBI Taxonomy" id="6238"/>
    <lineage>
        <taxon>Eukaryota</taxon>
        <taxon>Metazoa</taxon>
        <taxon>Ecdysozoa</taxon>
        <taxon>Nematoda</taxon>
        <taxon>Chromadorea</taxon>
        <taxon>Rhabditida</taxon>
        <taxon>Rhabditina</taxon>
        <taxon>Rhabditomorpha</taxon>
        <taxon>Rhabditoidea</taxon>
        <taxon>Rhabditidae</taxon>
        <taxon>Peloderinae</taxon>
        <taxon>Caenorhabditis</taxon>
    </lineage>
</organism>
<evidence type="ECO:0000256" key="2">
    <source>
        <dbReference type="ARBA" id="ARBA00009166"/>
    </source>
</evidence>
<proteinExistence type="inferred from homology"/>
<evidence type="ECO:0000313" key="9">
    <source>
        <dbReference type="Proteomes" id="UP000827892"/>
    </source>
</evidence>
<feature type="transmembrane region" description="Helical" evidence="6">
    <location>
        <begin position="474"/>
        <end position="495"/>
    </location>
</feature>
<protein>
    <recommendedName>
        <fullName evidence="7">SGNH domain-containing protein</fullName>
    </recommendedName>
</protein>
<sequence>MADVTGCEPLAAPRKPVDNGKFSTDWTQECSSRLEEFVEFINETQPDYAFMMTRWFAVAEPYDNGPDNLNNDTIYLEMRDQLRKMLPNIKRKLFILDSFPRIHPEGIENIAREMKEGKKTMEEINMSLYEPKQFEWGRRRHAELVKNECGSKCELIDYVDAFWNQTMNTFQFFDSKGFLYFTTTLHVSAHGIEHVRPIYTKICAGTMIDFAIVFSSAHAIISFLGMTFNLLLAYLALFQTPRVIKSYSTLIVNFAVTDFFACMFDFLVQQRLIPTGLTLAYVSNGYCSRFGPRTCYVAYSLMLHFLSHSLWSLLLSFSYRYYILFKPAPTRKTLVIILCVIYIPSLFQWVSFLWAQDDPEELREILHEAFPSYNLTGHTVTGTSNILCFSALYTILHMTIPITPVYICILILRRKIISRLSFQGVNITKDTKNLHSQLLMALAYQAVIPGFYLFSIASYAIGQFGIYNHPALEYFTFSSFLLIPFLSPLASFIFVTPYRKFIKHSFFKMANVEPGETSSTPQNYTSHIHVIG</sequence>
<keyword evidence="5 6" id="KW-0472">Membrane</keyword>
<dbReference type="InterPro" id="IPR043968">
    <property type="entry name" value="SGNH"/>
</dbReference>